<gene>
    <name evidence="1" type="ORF">QNA08_11515</name>
</gene>
<evidence type="ECO:0000313" key="1">
    <source>
        <dbReference type="EMBL" id="MDJ1158862.1"/>
    </source>
</evidence>
<accession>A0ABT7AHL6</accession>
<reference evidence="1 2" key="1">
    <citation type="submission" date="2023-05" db="EMBL/GenBank/DDBJ databases">
        <title>Chelatococcus sp. nov., a moderately thermophilic bacterium isolated from hot spring microbial mat.</title>
        <authorList>
            <person name="Hu C.-J."/>
            <person name="Li W.-J."/>
        </authorList>
    </citation>
    <scope>NUCLEOTIDE SEQUENCE [LARGE SCALE GENOMIC DNA]</scope>
    <source>
        <strain evidence="1 2">SYSU G07232</strain>
    </source>
</reference>
<dbReference type="RefSeq" id="WP_283740853.1">
    <property type="nucleotide sequence ID" value="NZ_JASJEV010000006.1"/>
</dbReference>
<evidence type="ECO:0008006" key="3">
    <source>
        <dbReference type="Google" id="ProtNLM"/>
    </source>
</evidence>
<evidence type="ECO:0000313" key="2">
    <source>
        <dbReference type="Proteomes" id="UP001321492"/>
    </source>
</evidence>
<protein>
    <recommendedName>
        <fullName evidence="3">IS110 family transposase</fullName>
    </recommendedName>
</protein>
<dbReference type="EMBL" id="JASJEV010000006">
    <property type="protein sequence ID" value="MDJ1158862.1"/>
    <property type="molecule type" value="Genomic_DNA"/>
</dbReference>
<dbReference type="Proteomes" id="UP001321492">
    <property type="component" value="Unassembled WGS sequence"/>
</dbReference>
<comment type="caution">
    <text evidence="1">The sequence shown here is derived from an EMBL/GenBank/DDBJ whole genome shotgun (WGS) entry which is preliminary data.</text>
</comment>
<organism evidence="1 2">
    <name type="scientific">Chelatococcus albus</name>
    <dbReference type="NCBI Taxonomy" id="3047466"/>
    <lineage>
        <taxon>Bacteria</taxon>
        <taxon>Pseudomonadati</taxon>
        <taxon>Pseudomonadota</taxon>
        <taxon>Alphaproteobacteria</taxon>
        <taxon>Hyphomicrobiales</taxon>
        <taxon>Chelatococcaceae</taxon>
        <taxon>Chelatococcus</taxon>
    </lineage>
</organism>
<sequence length="67" mass="7106">MELFVGLDVSVRATSVCVMAASGKLVRESKVETETEAIGALLHASGGPYKRIGLEAGPLSRWLYRAG</sequence>
<name>A0ABT7AHL6_9HYPH</name>
<proteinExistence type="predicted"/>
<keyword evidence="2" id="KW-1185">Reference proteome</keyword>